<dbReference type="KEGG" id="crq:GCK72_003811"/>
<evidence type="ECO:0000313" key="1">
    <source>
        <dbReference type="EMBL" id="KAF1763865.1"/>
    </source>
</evidence>
<comment type="caution">
    <text evidence="1">The sequence shown here is derived from an EMBL/GenBank/DDBJ whole genome shotgun (WGS) entry which is preliminary data.</text>
</comment>
<sequence length="321" mass="34856">MKCQSFLDVVSGEISVLPNVLSSFLCGCLGALVVLDNRLETWLTTFIGECESLFDERFSDVDLLVSTVKVDLKFGIFVSGALSGEVKGSESSLDESLAQVDCSGGVSVWRHKQVTNKVSILIGALHLQLDLMLEHKFSSECSGLIGEWLGGSHGDTSWSDTSSLWTVDTSEEKGDEDGLLWDVDTETGSAGEEFDDSFGSGSNLLDSQRILLLGSLISEQSLLSLLSVSLGSQKSVVFARSVLIISTMTDDLAQSSAHESFGDIEVSDLDSGARLLWEGVGFRLNVVDLHLNLLAENSLSEEFTSLEHEWHIVEWTELTAY</sequence>
<evidence type="ECO:0000313" key="2">
    <source>
        <dbReference type="Proteomes" id="UP000483820"/>
    </source>
</evidence>
<gene>
    <name evidence="1" type="ORF">GCK72_003811</name>
</gene>
<proteinExistence type="predicted"/>
<dbReference type="Proteomes" id="UP000483820">
    <property type="component" value="Chromosome II"/>
</dbReference>
<dbReference type="EMBL" id="WUAV01000002">
    <property type="protein sequence ID" value="KAF1763865.1"/>
    <property type="molecule type" value="Genomic_DNA"/>
</dbReference>
<organism evidence="1 2">
    <name type="scientific">Caenorhabditis remanei</name>
    <name type="common">Caenorhabditis vulgaris</name>
    <dbReference type="NCBI Taxonomy" id="31234"/>
    <lineage>
        <taxon>Eukaryota</taxon>
        <taxon>Metazoa</taxon>
        <taxon>Ecdysozoa</taxon>
        <taxon>Nematoda</taxon>
        <taxon>Chromadorea</taxon>
        <taxon>Rhabditida</taxon>
        <taxon>Rhabditina</taxon>
        <taxon>Rhabditomorpha</taxon>
        <taxon>Rhabditoidea</taxon>
        <taxon>Rhabditidae</taxon>
        <taxon>Peloderinae</taxon>
        <taxon>Caenorhabditis</taxon>
    </lineage>
</organism>
<dbReference type="GeneID" id="78773714"/>
<reference evidence="1 2" key="1">
    <citation type="submission" date="2019-12" db="EMBL/GenBank/DDBJ databases">
        <title>Chromosome-level assembly of the Caenorhabditis remanei genome.</title>
        <authorList>
            <person name="Teterina A.A."/>
            <person name="Willis J.H."/>
            <person name="Phillips P.C."/>
        </authorList>
    </citation>
    <scope>NUCLEOTIDE SEQUENCE [LARGE SCALE GENOMIC DNA]</scope>
    <source>
        <strain evidence="1 2">PX506</strain>
        <tissue evidence="1">Whole organism</tissue>
    </source>
</reference>
<dbReference type="AlphaFoldDB" id="A0A6A5H9K3"/>
<accession>A0A6A5H9K3</accession>
<protein>
    <submittedName>
        <fullName evidence="1">Uncharacterized protein</fullName>
    </submittedName>
</protein>
<name>A0A6A5H9K3_CAERE</name>
<dbReference type="RefSeq" id="XP_053588453.1">
    <property type="nucleotide sequence ID" value="XM_053724259.1"/>
</dbReference>
<dbReference type="CTD" id="78773714"/>
<dbReference type="PROSITE" id="PS51257">
    <property type="entry name" value="PROKAR_LIPOPROTEIN"/>
    <property type="match status" value="1"/>
</dbReference>